<sequence>MSNCKAFIILLILFSTLSCDKEEDSQPDFEPVTTEEANHFRENFRNRTFTKSVPENAFPRGRVHIYFSEESESGIRLWAQYAEEPENASHEWEITGREYKVSKDTESNVYKLEFINLSARNILLEECSDCLELKTLSIFIRNPFDKDKIQFRIAEDKDLPKPYPVFNQWTSFEERIIYYN</sequence>
<comment type="caution">
    <text evidence="1">The sequence shown here is derived from an EMBL/GenBank/DDBJ whole genome shotgun (WGS) entry which is preliminary data.</text>
</comment>
<accession>A0ABU3E4Q6</accession>
<name>A0ABU3E4Q6_9FLAO</name>
<dbReference type="RefSeq" id="WP_311686040.1">
    <property type="nucleotide sequence ID" value="NZ_JAVRHM010000017.1"/>
</dbReference>
<organism evidence="1 2">
    <name type="scientific">Autumnicola patrickiae</name>
    <dbReference type="NCBI Taxonomy" id="3075591"/>
    <lineage>
        <taxon>Bacteria</taxon>
        <taxon>Pseudomonadati</taxon>
        <taxon>Bacteroidota</taxon>
        <taxon>Flavobacteriia</taxon>
        <taxon>Flavobacteriales</taxon>
        <taxon>Flavobacteriaceae</taxon>
        <taxon>Autumnicola</taxon>
    </lineage>
</organism>
<protein>
    <recommendedName>
        <fullName evidence="3">Lipoprotein</fullName>
    </recommendedName>
</protein>
<evidence type="ECO:0000313" key="2">
    <source>
        <dbReference type="Proteomes" id="UP001261624"/>
    </source>
</evidence>
<keyword evidence="2" id="KW-1185">Reference proteome</keyword>
<proteinExistence type="predicted"/>
<evidence type="ECO:0000313" key="1">
    <source>
        <dbReference type="EMBL" id="MDT0690982.1"/>
    </source>
</evidence>
<dbReference type="Proteomes" id="UP001261624">
    <property type="component" value="Unassembled WGS sequence"/>
</dbReference>
<evidence type="ECO:0008006" key="3">
    <source>
        <dbReference type="Google" id="ProtNLM"/>
    </source>
</evidence>
<dbReference type="PROSITE" id="PS51257">
    <property type="entry name" value="PROKAR_LIPOPROTEIN"/>
    <property type="match status" value="1"/>
</dbReference>
<dbReference type="EMBL" id="JAVRHM010000017">
    <property type="protein sequence ID" value="MDT0690982.1"/>
    <property type="molecule type" value="Genomic_DNA"/>
</dbReference>
<reference evidence="1 2" key="1">
    <citation type="submission" date="2023-09" db="EMBL/GenBank/DDBJ databases">
        <authorList>
            <person name="Rey-Velasco X."/>
        </authorList>
    </citation>
    <scope>NUCLEOTIDE SEQUENCE [LARGE SCALE GENOMIC DNA]</scope>
    <source>
        <strain evidence="1 2">F188</strain>
    </source>
</reference>
<gene>
    <name evidence="1" type="ORF">RM549_14390</name>
</gene>